<keyword evidence="3" id="KW-1185">Reference proteome</keyword>
<feature type="transmembrane region" description="Helical" evidence="1">
    <location>
        <begin position="135"/>
        <end position="156"/>
    </location>
</feature>
<gene>
    <name evidence="2" type="ORF">B0H16DRAFT_1897970</name>
</gene>
<evidence type="ECO:0000313" key="3">
    <source>
        <dbReference type="Proteomes" id="UP001215598"/>
    </source>
</evidence>
<sequence>MLVLPIYSLGFALSTAQAIFGWVLSSRTPNEPAPILGEERPWTYHEVIGVMSCFSTLTCRTWILLFFLFCRSKRYLPFVGAGWHANATLFLAGGRLFFLIFGLLLAFHSVKSPIFTALASSCTAVGFRAHACAPLGMLAFLPIAEIFTFICASVIIRRLGVVRYGSAMVQLPVPPPPPPPPPQYAAAWAIVGVVELDKPVISAQLGVPLAAPRAGFGFGF</sequence>
<keyword evidence="1" id="KW-1133">Transmembrane helix</keyword>
<feature type="transmembrane region" description="Helical" evidence="1">
    <location>
        <begin position="89"/>
        <end position="110"/>
    </location>
</feature>
<dbReference type="AlphaFoldDB" id="A0AAD7MHR6"/>
<dbReference type="Proteomes" id="UP001215598">
    <property type="component" value="Unassembled WGS sequence"/>
</dbReference>
<feature type="transmembrane region" description="Helical" evidence="1">
    <location>
        <begin position="42"/>
        <end position="69"/>
    </location>
</feature>
<evidence type="ECO:0000313" key="2">
    <source>
        <dbReference type="EMBL" id="KAJ7717466.1"/>
    </source>
</evidence>
<evidence type="ECO:0000256" key="1">
    <source>
        <dbReference type="SAM" id="Phobius"/>
    </source>
</evidence>
<protein>
    <submittedName>
        <fullName evidence="2">Uncharacterized protein</fullName>
    </submittedName>
</protein>
<keyword evidence="1" id="KW-0472">Membrane</keyword>
<proteinExistence type="predicted"/>
<name>A0AAD7MHR6_9AGAR</name>
<dbReference type="EMBL" id="JARKIB010000276">
    <property type="protein sequence ID" value="KAJ7717466.1"/>
    <property type="molecule type" value="Genomic_DNA"/>
</dbReference>
<reference evidence="2" key="1">
    <citation type="submission" date="2023-03" db="EMBL/GenBank/DDBJ databases">
        <title>Massive genome expansion in bonnet fungi (Mycena s.s.) driven by repeated elements and novel gene families across ecological guilds.</title>
        <authorList>
            <consortium name="Lawrence Berkeley National Laboratory"/>
            <person name="Harder C.B."/>
            <person name="Miyauchi S."/>
            <person name="Viragh M."/>
            <person name="Kuo A."/>
            <person name="Thoen E."/>
            <person name="Andreopoulos B."/>
            <person name="Lu D."/>
            <person name="Skrede I."/>
            <person name="Drula E."/>
            <person name="Henrissat B."/>
            <person name="Morin E."/>
            <person name="Kohler A."/>
            <person name="Barry K."/>
            <person name="LaButti K."/>
            <person name="Morin E."/>
            <person name="Salamov A."/>
            <person name="Lipzen A."/>
            <person name="Mereny Z."/>
            <person name="Hegedus B."/>
            <person name="Baldrian P."/>
            <person name="Stursova M."/>
            <person name="Weitz H."/>
            <person name="Taylor A."/>
            <person name="Grigoriev I.V."/>
            <person name="Nagy L.G."/>
            <person name="Martin F."/>
            <person name="Kauserud H."/>
        </authorList>
    </citation>
    <scope>NUCLEOTIDE SEQUENCE</scope>
    <source>
        <strain evidence="2">CBHHK182m</strain>
    </source>
</reference>
<organism evidence="2 3">
    <name type="scientific">Mycena metata</name>
    <dbReference type="NCBI Taxonomy" id="1033252"/>
    <lineage>
        <taxon>Eukaryota</taxon>
        <taxon>Fungi</taxon>
        <taxon>Dikarya</taxon>
        <taxon>Basidiomycota</taxon>
        <taxon>Agaricomycotina</taxon>
        <taxon>Agaricomycetes</taxon>
        <taxon>Agaricomycetidae</taxon>
        <taxon>Agaricales</taxon>
        <taxon>Marasmiineae</taxon>
        <taxon>Mycenaceae</taxon>
        <taxon>Mycena</taxon>
    </lineage>
</organism>
<comment type="caution">
    <text evidence="2">The sequence shown here is derived from an EMBL/GenBank/DDBJ whole genome shotgun (WGS) entry which is preliminary data.</text>
</comment>
<keyword evidence="1" id="KW-0812">Transmembrane</keyword>
<accession>A0AAD7MHR6</accession>